<keyword evidence="8" id="KW-1185">Reference proteome</keyword>
<feature type="transmembrane region" description="Helical" evidence="5">
    <location>
        <begin position="542"/>
        <end position="565"/>
    </location>
</feature>
<feature type="domain" description="Ion transport" evidence="6">
    <location>
        <begin position="653"/>
        <end position="814"/>
    </location>
</feature>
<dbReference type="Pfam" id="PF00520">
    <property type="entry name" value="Ion_trans"/>
    <property type="match status" value="1"/>
</dbReference>
<feature type="transmembrane region" description="Helical" evidence="5">
    <location>
        <begin position="685"/>
        <end position="710"/>
    </location>
</feature>
<evidence type="ECO:0000256" key="5">
    <source>
        <dbReference type="SAM" id="Phobius"/>
    </source>
</evidence>
<evidence type="ECO:0000256" key="2">
    <source>
        <dbReference type="ARBA" id="ARBA00022692"/>
    </source>
</evidence>
<keyword evidence="2 5" id="KW-0812">Transmembrane</keyword>
<evidence type="ECO:0000313" key="8">
    <source>
        <dbReference type="Proteomes" id="UP001158576"/>
    </source>
</evidence>
<evidence type="ECO:0000256" key="3">
    <source>
        <dbReference type="ARBA" id="ARBA00022989"/>
    </source>
</evidence>
<keyword evidence="4 5" id="KW-0472">Membrane</keyword>
<proteinExistence type="predicted"/>
<reference evidence="7 8" key="1">
    <citation type="submission" date="2021-04" db="EMBL/GenBank/DDBJ databases">
        <authorList>
            <person name="Bliznina A."/>
        </authorList>
    </citation>
    <scope>NUCLEOTIDE SEQUENCE [LARGE SCALE GENOMIC DNA]</scope>
</reference>
<evidence type="ECO:0000256" key="1">
    <source>
        <dbReference type="ARBA" id="ARBA00004141"/>
    </source>
</evidence>
<feature type="transmembrane region" description="Helical" evidence="5">
    <location>
        <begin position="648"/>
        <end position="673"/>
    </location>
</feature>
<feature type="transmembrane region" description="Helical" evidence="5">
    <location>
        <begin position="382"/>
        <end position="401"/>
    </location>
</feature>
<feature type="transmembrane region" description="Helical" evidence="5">
    <location>
        <begin position="473"/>
        <end position="494"/>
    </location>
</feature>
<comment type="subcellular location">
    <subcellularLocation>
        <location evidence="1">Membrane</location>
        <topology evidence="1">Multi-pass membrane protein</topology>
    </subcellularLocation>
</comment>
<sequence>MELAECDRDQQEPFRPALDPATVELVSNSCTRLLKKAREGVGEVNLANLYFIIYDVNTDSLNVPLIDPNDVERKSPEGELSQWHLENLIHGELKSKISLILPQNDDGEYQFTQNLFHVLLNPQEHLTSLCERAKDIMIDAFGFEEVEMNNFKDDVRRQYQVSKIRRSFMGASFAQAPAGMATILEEDDDISQFAKVASSIKQTIDCAKSFKTNQSRKVNEWNTRDEEHQKKLKLFLEEAAVSAFVLRDNAKFFGKTGFQNAQKFCVHYSDIYEELAIELLQCRPSRAFEIISKSHLDPSYKKGVPANRHGSIVPGMPSENRASLLPNDLIAITKTYQITILEIAKIGKLSRFVWDEVIQRQLGFIFRGGLKRSARFRDQLRFWLGIVSAGTIPALFGDSLYSGYFKMDSLKFYNQKMWGDMFGPGYFEFDPSVSFHRTDLKCFDFAERDNFMTRTFFERIQFRFYTWHFSNRVMVTYNCLSDVIFVLILALYASTAASSYRWTFFDSAIFFLFLLVTLSKLRPTLSRKINATKMYLKRTSKSYFTIFYGISYVIYLAAILCRKIFTEWTPDEVFTESFLEGEPLSTSEEIYFPNNSYQKLYQDFYGSNHSLKSHENPLAFFSDGFRQFFTVPSSSCDKEVCYEENLRWVAFLSYFLINLTMFFQTLTLMRYFLYSKHLGPMVMALYKTIVSVGHFFIVVLVFLLPIGVVLENLILPNNGQSFGNLGLLKYVLKAAFKPYFMLYGEAFLSEVTIDKYENPDDCRGVLEDTSDLPRCPETTVLSTMVTAFFMLCSNLILLNILIAVFTEKYQDVQHNINTVWTNGRLDVVLEDYHYLPGGPFLGGLFQLLLISWFLLCATIRLPKYLYLKYCVKTEANLLFFHKSLIARVLPRRPVEFKKRKKLNLSGSNRFK</sequence>
<evidence type="ECO:0000313" key="7">
    <source>
        <dbReference type="EMBL" id="CAG5096347.1"/>
    </source>
</evidence>
<evidence type="ECO:0000256" key="4">
    <source>
        <dbReference type="ARBA" id="ARBA00023136"/>
    </source>
</evidence>
<dbReference type="InterPro" id="IPR050927">
    <property type="entry name" value="TRPM"/>
</dbReference>
<evidence type="ECO:0000259" key="6">
    <source>
        <dbReference type="Pfam" id="PF00520"/>
    </source>
</evidence>
<gene>
    <name evidence="7" type="ORF">OKIOD_LOCUS6134</name>
</gene>
<dbReference type="EMBL" id="OU015569">
    <property type="protein sequence ID" value="CAG5096347.1"/>
    <property type="molecule type" value="Genomic_DNA"/>
</dbReference>
<accession>A0ABN7SE67</accession>
<dbReference type="PANTHER" id="PTHR13800:SF1">
    <property type="entry name" value="TRANSIENT RECEPTOR POTENTIAL CATION CHANNEL TRPM"/>
    <property type="match status" value="1"/>
</dbReference>
<organism evidence="7 8">
    <name type="scientific">Oikopleura dioica</name>
    <name type="common">Tunicate</name>
    <dbReference type="NCBI Taxonomy" id="34765"/>
    <lineage>
        <taxon>Eukaryota</taxon>
        <taxon>Metazoa</taxon>
        <taxon>Chordata</taxon>
        <taxon>Tunicata</taxon>
        <taxon>Appendicularia</taxon>
        <taxon>Copelata</taxon>
        <taxon>Oikopleuridae</taxon>
        <taxon>Oikopleura</taxon>
    </lineage>
</organism>
<dbReference type="InterPro" id="IPR005821">
    <property type="entry name" value="Ion_trans_dom"/>
</dbReference>
<dbReference type="PANTHER" id="PTHR13800">
    <property type="entry name" value="TRANSIENT RECEPTOR POTENTIAL CATION CHANNEL, SUBFAMILY M, MEMBER 6"/>
    <property type="match status" value="1"/>
</dbReference>
<feature type="transmembrane region" description="Helical" evidence="5">
    <location>
        <begin position="840"/>
        <end position="859"/>
    </location>
</feature>
<keyword evidence="3 5" id="KW-1133">Transmembrane helix</keyword>
<dbReference type="Proteomes" id="UP001158576">
    <property type="component" value="Chromosome XSR"/>
</dbReference>
<protein>
    <submittedName>
        <fullName evidence="7">Oidioi.mRNA.OKI2018_I69.XSR.g14576.t1.cds</fullName>
    </submittedName>
</protein>
<feature type="transmembrane region" description="Helical" evidence="5">
    <location>
        <begin position="780"/>
        <end position="805"/>
    </location>
</feature>
<name>A0ABN7SE67_OIKDI</name>